<dbReference type="Gene3D" id="1.10.510.10">
    <property type="entry name" value="Transferase(Phosphotransferase) domain 1"/>
    <property type="match status" value="1"/>
</dbReference>
<keyword evidence="2" id="KW-0418">Kinase</keyword>
<keyword evidence="3" id="KW-1185">Reference proteome</keyword>
<gene>
    <name evidence="2" type="ORF">F8A88_01960</name>
</gene>
<evidence type="ECO:0000259" key="1">
    <source>
        <dbReference type="PROSITE" id="PS50011"/>
    </source>
</evidence>
<protein>
    <submittedName>
        <fullName evidence="2">Protein kinase family protein</fullName>
    </submittedName>
</protein>
<dbReference type="Pfam" id="PF07714">
    <property type="entry name" value="PK_Tyr_Ser-Thr"/>
    <property type="match status" value="1"/>
</dbReference>
<dbReference type="InterPro" id="IPR000719">
    <property type="entry name" value="Prot_kinase_dom"/>
</dbReference>
<dbReference type="AlphaFoldDB" id="A0A6N6N4G6"/>
<feature type="domain" description="Protein kinase" evidence="1">
    <location>
        <begin position="1"/>
        <end position="282"/>
    </location>
</feature>
<reference evidence="2 3" key="1">
    <citation type="journal article" date="2017" name="Int. J. Syst. Evol. Microbiol.">
        <title>Desulfovibrio senegalensis sp. nov., a mesophilic sulfate reducer isolated from marine sediment.</title>
        <authorList>
            <person name="Thioye A."/>
            <person name="Gam Z.B.A."/>
            <person name="Mbengue M."/>
            <person name="Cayol J.L."/>
            <person name="Joseph-Bartoli M."/>
            <person name="Toure-Kane C."/>
            <person name="Labat M."/>
        </authorList>
    </citation>
    <scope>NUCLEOTIDE SEQUENCE [LARGE SCALE GENOMIC DNA]</scope>
    <source>
        <strain evidence="2 3">DSM 101509</strain>
    </source>
</reference>
<dbReference type="PANTHER" id="PTHR44329">
    <property type="entry name" value="SERINE/THREONINE-PROTEIN KINASE TNNI3K-RELATED"/>
    <property type="match status" value="1"/>
</dbReference>
<evidence type="ECO:0000313" key="3">
    <source>
        <dbReference type="Proteomes" id="UP000438699"/>
    </source>
</evidence>
<dbReference type="OrthoDB" id="5451015at2"/>
<organism evidence="2 3">
    <name type="scientific">Pseudodesulfovibrio senegalensis</name>
    <dbReference type="NCBI Taxonomy" id="1721087"/>
    <lineage>
        <taxon>Bacteria</taxon>
        <taxon>Pseudomonadati</taxon>
        <taxon>Thermodesulfobacteriota</taxon>
        <taxon>Desulfovibrionia</taxon>
        <taxon>Desulfovibrionales</taxon>
        <taxon>Desulfovibrionaceae</taxon>
    </lineage>
</organism>
<dbReference type="SUPFAM" id="SSF56112">
    <property type="entry name" value="Protein kinase-like (PK-like)"/>
    <property type="match status" value="1"/>
</dbReference>
<comment type="caution">
    <text evidence="2">The sequence shown here is derived from an EMBL/GenBank/DDBJ whole genome shotgun (WGS) entry which is preliminary data.</text>
</comment>
<dbReference type="EMBL" id="WAIE01000001">
    <property type="protein sequence ID" value="KAB1443052.1"/>
    <property type="molecule type" value="Genomic_DNA"/>
</dbReference>
<dbReference type="RefSeq" id="WP_151149328.1">
    <property type="nucleotide sequence ID" value="NZ_WAIE01000001.1"/>
</dbReference>
<accession>A0A6N6N4G6</accession>
<dbReference type="InterPro" id="IPR001245">
    <property type="entry name" value="Ser-Thr/Tyr_kinase_cat_dom"/>
</dbReference>
<evidence type="ECO:0000313" key="2">
    <source>
        <dbReference type="EMBL" id="KAB1443052.1"/>
    </source>
</evidence>
<dbReference type="InterPro" id="IPR051681">
    <property type="entry name" value="Ser/Thr_Kinases-Pseudokinases"/>
</dbReference>
<name>A0A6N6N4G6_9BACT</name>
<dbReference type="GO" id="GO:0004674">
    <property type="term" value="F:protein serine/threonine kinase activity"/>
    <property type="evidence" value="ECO:0007669"/>
    <property type="project" value="TreeGrafter"/>
</dbReference>
<sequence length="443" mass="49790">MWARIQEMAIRREAPDELEPGDKAGGVTIRQRIPFMVGNRRYRGLADLRPFEVRQFYDVDTGAFLRWQHQARFAHLDEHPAFVRACREWHGGVILPDPRLPTLFQNTAKAPLDRETALDFAYRLAVTVNTLHAHGSAHLNICTHSVLRDASTNEPKLMRFGQSIRAGWQDMWANTRRTAVDWRFAAPELIRGDPAHAPADIFAFGTLLQEITNPAPKSHSIAQWLASMPQLWKLLVTTKPDESLPPAVRALIRESRAFRAEDRPTMAEAVDILAATARGEYAIAPEVEDPPRPETVGRRHVMVFVKPDRHAPHLFAEALESAAETDDALLFVSLIPVNLAYGELEMFKAQLFKTLGAGLRQCRERGALWGLRLLENVDAERAAERMVRQFSPDHVLCGPPSPKGVLRRMSSGVVHHIEKTETNLKIIDNSDQARAFNADSGTD</sequence>
<dbReference type="Proteomes" id="UP000438699">
    <property type="component" value="Unassembled WGS sequence"/>
</dbReference>
<dbReference type="GO" id="GO:0005524">
    <property type="term" value="F:ATP binding"/>
    <property type="evidence" value="ECO:0007669"/>
    <property type="project" value="InterPro"/>
</dbReference>
<keyword evidence="2" id="KW-0808">Transferase</keyword>
<proteinExistence type="predicted"/>
<dbReference type="PROSITE" id="PS50011">
    <property type="entry name" value="PROTEIN_KINASE_DOM"/>
    <property type="match status" value="1"/>
</dbReference>
<dbReference type="InterPro" id="IPR011009">
    <property type="entry name" value="Kinase-like_dom_sf"/>
</dbReference>